<keyword evidence="10" id="KW-0812">Transmembrane</keyword>
<dbReference type="EMBL" id="LFJN01000001">
    <property type="protein sequence ID" value="KPI46010.1"/>
    <property type="molecule type" value="Genomic_DNA"/>
</dbReference>
<dbReference type="VEuPathDB" id="FungiDB:AB675_940"/>
<dbReference type="Pfam" id="PF00067">
    <property type="entry name" value="p450"/>
    <property type="match status" value="1"/>
</dbReference>
<dbReference type="InterPro" id="IPR001128">
    <property type="entry name" value="Cyt_P450"/>
</dbReference>
<feature type="transmembrane region" description="Helical" evidence="10">
    <location>
        <begin position="12"/>
        <end position="32"/>
    </location>
</feature>
<dbReference type="Gene3D" id="1.10.630.10">
    <property type="entry name" value="Cytochrome P450"/>
    <property type="match status" value="1"/>
</dbReference>
<dbReference type="GeneID" id="28741809"/>
<dbReference type="CDD" id="cd11062">
    <property type="entry name" value="CYP58-like"/>
    <property type="match status" value="1"/>
</dbReference>
<dbReference type="SUPFAM" id="SSF48264">
    <property type="entry name" value="Cytochrome P450"/>
    <property type="match status" value="1"/>
</dbReference>
<evidence type="ECO:0000313" key="12">
    <source>
        <dbReference type="Proteomes" id="UP000038010"/>
    </source>
</evidence>
<dbReference type="PANTHER" id="PTHR24305:SF157">
    <property type="entry name" value="N-ACETYLTRYPTOPHAN 6-HYDROXYLASE IVOC-RELATED"/>
    <property type="match status" value="1"/>
</dbReference>
<dbReference type="PRINTS" id="PR00385">
    <property type="entry name" value="P450"/>
</dbReference>
<comment type="caution">
    <text evidence="11">The sequence shown here is derived from an EMBL/GenBank/DDBJ whole genome shotgun (WGS) entry which is preliminary data.</text>
</comment>
<dbReference type="OrthoDB" id="3945418at2759"/>
<comment type="similarity">
    <text evidence="2 9">Belongs to the cytochrome P450 family.</text>
</comment>
<dbReference type="GO" id="GO:0016705">
    <property type="term" value="F:oxidoreductase activity, acting on paired donors, with incorporation or reduction of molecular oxygen"/>
    <property type="evidence" value="ECO:0007669"/>
    <property type="project" value="InterPro"/>
</dbReference>
<keyword evidence="7 9" id="KW-0503">Monooxygenase</keyword>
<keyword evidence="5 9" id="KW-0560">Oxidoreductase</keyword>
<dbReference type="PRINTS" id="PR00463">
    <property type="entry name" value="EP450I"/>
</dbReference>
<evidence type="ECO:0000256" key="6">
    <source>
        <dbReference type="ARBA" id="ARBA00023004"/>
    </source>
</evidence>
<keyword evidence="10" id="KW-0472">Membrane</keyword>
<dbReference type="InterPro" id="IPR050121">
    <property type="entry name" value="Cytochrome_P450_monoxygenase"/>
</dbReference>
<dbReference type="InterPro" id="IPR017972">
    <property type="entry name" value="Cyt_P450_CS"/>
</dbReference>
<evidence type="ECO:0000256" key="5">
    <source>
        <dbReference type="ARBA" id="ARBA00023002"/>
    </source>
</evidence>
<evidence type="ECO:0000256" key="10">
    <source>
        <dbReference type="SAM" id="Phobius"/>
    </source>
</evidence>
<evidence type="ECO:0000256" key="8">
    <source>
        <dbReference type="PIRSR" id="PIRSR602401-1"/>
    </source>
</evidence>
<dbReference type="GO" id="GO:0020037">
    <property type="term" value="F:heme binding"/>
    <property type="evidence" value="ECO:0007669"/>
    <property type="project" value="InterPro"/>
</dbReference>
<dbReference type="PANTHER" id="PTHR24305">
    <property type="entry name" value="CYTOCHROME P450"/>
    <property type="match status" value="1"/>
</dbReference>
<comment type="cofactor">
    <cofactor evidence="1 8">
        <name>heme</name>
        <dbReference type="ChEBI" id="CHEBI:30413"/>
    </cofactor>
</comment>
<evidence type="ECO:0000256" key="2">
    <source>
        <dbReference type="ARBA" id="ARBA00010617"/>
    </source>
</evidence>
<evidence type="ECO:0000256" key="4">
    <source>
        <dbReference type="ARBA" id="ARBA00022723"/>
    </source>
</evidence>
<dbReference type="GO" id="GO:0005506">
    <property type="term" value="F:iron ion binding"/>
    <property type="evidence" value="ECO:0007669"/>
    <property type="project" value="InterPro"/>
</dbReference>
<dbReference type="Proteomes" id="UP000038010">
    <property type="component" value="Unassembled WGS sequence"/>
</dbReference>
<dbReference type="RefSeq" id="XP_018005973.1">
    <property type="nucleotide sequence ID" value="XM_018149939.1"/>
</dbReference>
<organism evidence="11 12">
    <name type="scientific">Cyphellophora attinorum</name>
    <dbReference type="NCBI Taxonomy" id="1664694"/>
    <lineage>
        <taxon>Eukaryota</taxon>
        <taxon>Fungi</taxon>
        <taxon>Dikarya</taxon>
        <taxon>Ascomycota</taxon>
        <taxon>Pezizomycotina</taxon>
        <taxon>Eurotiomycetes</taxon>
        <taxon>Chaetothyriomycetidae</taxon>
        <taxon>Chaetothyriales</taxon>
        <taxon>Cyphellophoraceae</taxon>
        <taxon>Cyphellophora</taxon>
    </lineage>
</organism>
<dbReference type="GO" id="GO:0004497">
    <property type="term" value="F:monooxygenase activity"/>
    <property type="evidence" value="ECO:0007669"/>
    <property type="project" value="UniProtKB-KW"/>
</dbReference>
<keyword evidence="3 8" id="KW-0349">Heme</keyword>
<keyword evidence="4 8" id="KW-0479">Metal-binding</keyword>
<dbReference type="AlphaFoldDB" id="A0A0N1HIA3"/>
<keyword evidence="6 8" id="KW-0408">Iron</keyword>
<gene>
    <name evidence="11" type="ORF">AB675_940</name>
</gene>
<feature type="binding site" description="axial binding residue" evidence="8">
    <location>
        <position position="444"/>
    </location>
    <ligand>
        <name>heme</name>
        <dbReference type="ChEBI" id="CHEBI:30413"/>
    </ligand>
    <ligandPart>
        <name>Fe</name>
        <dbReference type="ChEBI" id="CHEBI:18248"/>
    </ligandPart>
</feature>
<evidence type="ECO:0000313" key="11">
    <source>
        <dbReference type="EMBL" id="KPI46010.1"/>
    </source>
</evidence>
<protein>
    <submittedName>
        <fullName evidence="11">Trichodiene oxygenase</fullName>
    </submittedName>
</protein>
<evidence type="ECO:0000256" key="1">
    <source>
        <dbReference type="ARBA" id="ARBA00001971"/>
    </source>
</evidence>
<evidence type="ECO:0000256" key="9">
    <source>
        <dbReference type="RuleBase" id="RU000461"/>
    </source>
</evidence>
<evidence type="ECO:0000256" key="7">
    <source>
        <dbReference type="ARBA" id="ARBA00023033"/>
    </source>
</evidence>
<reference evidence="11 12" key="1">
    <citation type="submission" date="2015-06" db="EMBL/GenBank/DDBJ databases">
        <title>Draft genome of the ant-associated black yeast Phialophora attae CBS 131958.</title>
        <authorList>
            <person name="Moreno L.F."/>
            <person name="Stielow B.J."/>
            <person name="de Hoog S."/>
            <person name="Vicente V.A."/>
            <person name="Weiss V.A."/>
            <person name="de Vries M."/>
            <person name="Cruz L.M."/>
            <person name="Souza E.M."/>
        </authorList>
    </citation>
    <scope>NUCLEOTIDE SEQUENCE [LARGE SCALE GENOMIC DNA]</scope>
    <source>
        <strain evidence="11 12">CBS 131958</strain>
    </source>
</reference>
<dbReference type="PROSITE" id="PS00086">
    <property type="entry name" value="CYTOCHROME_P450"/>
    <property type="match status" value="1"/>
</dbReference>
<accession>A0A0N1HIA3</accession>
<proteinExistence type="inferred from homology"/>
<evidence type="ECO:0000256" key="3">
    <source>
        <dbReference type="ARBA" id="ARBA00022617"/>
    </source>
</evidence>
<dbReference type="InterPro" id="IPR002401">
    <property type="entry name" value="Cyt_P450_E_grp-I"/>
</dbReference>
<dbReference type="InterPro" id="IPR036396">
    <property type="entry name" value="Cyt_P450_sf"/>
</dbReference>
<name>A0A0N1HIA3_9EURO</name>
<dbReference type="STRING" id="1664694.A0A0N1HIA3"/>
<keyword evidence="12" id="KW-1185">Reference proteome</keyword>
<sequence length="500" mass="57759">METDKDFQLRLLGYVPLAYAIFFLLRSIYRLYLHPLARYPGPRLAAATLWYQVYFEVFLVGRFSQQLDRLHDQYGPIVRIGPNEVHIKDPEFFDQLFNFSPDFNKPWAAPDDIARTQSFDLHKVRRKALEPYFSKKAVLNLESTIREDAEELCQRLLEARSAQKPASITLLARCFTAEIMSEYIFGRPYGFLADPRVSEQFFAAQNSIFQHVYVWQNSRICKLILESLALIPQSWLPEGHEMRVLGAFTSSIEERIKAAKKVGRKDTASHAKGVLLEDYASLPLPASDQRPRTVFDMALVLFTAGFETTAYTFETAVYHTLANTNVHERLLAELSNACPNAQDMPTWLELEKLPYLSAVISESLRLSIGQMLRISRRNMKEDMTYKQWVIPKGTIIGMSTRHIHYDKGIFPDPDRFDPERWLKGEESKHLHKYLVSFSKGARRCMGMNVAYAELYIAIATLFRRFQFELYETTRKDIDPVLDFLIPLPEKGSNGVRVLVK</sequence>
<keyword evidence="10" id="KW-1133">Transmembrane helix</keyword>